<dbReference type="EMBL" id="RQYS01000023">
    <property type="protein sequence ID" value="RRD61221.1"/>
    <property type="molecule type" value="Genomic_DNA"/>
</dbReference>
<sequence>MKKYIVSLLIAASVVACNNDFLEKKPKTSLTEDNAFETYDNFKAFTFPLYEMFINNTIATSLNNSFAQNGPYLGDVRAGYLTTRFNYNAYAFQTISTASTGNGWNFGYIRRINIMLSNIDGAKQLSSEEKKHWRAVGYFFHAYWYMELINRFGDVPWVTAVLNETSKEAYGPREKRTIVADSVLARLQWAEKNIGNFEKRDGSNTIKLEVILAALSRFTLREGTWRKYHGLGDYDKYFAECARVSEILMKKYPDLYHGVDGQPAAGYGEMWTTEDLSKVPGIILYKEYKEAILTHNNGHVEHTSSHIIEMPQHIVDMYLLKDGKTISHSPLYAGDKNPYATFRNRDPRMYHTIMPPFKVKPGKGDYATWSFTGDPKDREYIDIMGINSSTSNPGVGMKRLPAQNWGANLLAYAPNLQNGIPAQGTKAAAFVAARSGYFVWKHWSNWERNFNNGALNTSDKPIFKIEEVLLNYAECKWEQGQFDQAIADKTINKLRKRAGVAGMNVAEIDANFDPKRDPNVNPVLWEIRRERIIELMGEGFGFDDIRRWKVAPWFVNKQQLGMWIEQSRVKESLWDENTHLPTKSKTEGYIYLWADPLKEGKGWLDKYYLYQVPTDEIVLNPALAPNNPGWE</sequence>
<keyword evidence="4" id="KW-0472">Membrane</keyword>
<keyword evidence="5" id="KW-0998">Cell outer membrane</keyword>
<keyword evidence="3 6" id="KW-0732">Signal</keyword>
<protein>
    <submittedName>
        <fullName evidence="9">RagB/SusD family nutrient uptake outer membrane protein</fullName>
    </submittedName>
</protein>
<feature type="signal peptide" evidence="6">
    <location>
        <begin position="1"/>
        <end position="18"/>
    </location>
</feature>
<feature type="domain" description="RagB/SusD" evidence="7">
    <location>
        <begin position="298"/>
        <end position="630"/>
    </location>
</feature>
<evidence type="ECO:0000256" key="4">
    <source>
        <dbReference type="ARBA" id="ARBA00023136"/>
    </source>
</evidence>
<evidence type="ECO:0000259" key="8">
    <source>
        <dbReference type="Pfam" id="PF14322"/>
    </source>
</evidence>
<feature type="chain" id="PRO_5018278104" evidence="6">
    <location>
        <begin position="19"/>
        <end position="631"/>
    </location>
</feature>
<evidence type="ECO:0000256" key="1">
    <source>
        <dbReference type="ARBA" id="ARBA00004442"/>
    </source>
</evidence>
<name>A0A3P1XRS7_TANFO</name>
<dbReference type="Pfam" id="PF07980">
    <property type="entry name" value="SusD_RagB"/>
    <property type="match status" value="1"/>
</dbReference>
<evidence type="ECO:0000259" key="7">
    <source>
        <dbReference type="Pfam" id="PF07980"/>
    </source>
</evidence>
<reference evidence="9 10" key="1">
    <citation type="submission" date="2018-11" db="EMBL/GenBank/DDBJ databases">
        <title>Genomes From Bacteria Associated with the Canine Oral Cavity: a Test Case for Automated Genome-Based Taxonomic Assignment.</title>
        <authorList>
            <person name="Coil D.A."/>
            <person name="Jospin G."/>
            <person name="Darling A.E."/>
            <person name="Wallis C."/>
            <person name="Davis I.J."/>
            <person name="Harris S."/>
            <person name="Eisen J.A."/>
            <person name="Holcombe L.J."/>
            <person name="O'Flynn C."/>
        </authorList>
    </citation>
    <scope>NUCLEOTIDE SEQUENCE [LARGE SCALE GENOMIC DNA]</scope>
    <source>
        <strain evidence="9 10">OH2617_COT-023</strain>
    </source>
</reference>
<dbReference type="RefSeq" id="WP_124751434.1">
    <property type="nucleotide sequence ID" value="NZ_RQYS01000023.1"/>
</dbReference>
<dbReference type="GO" id="GO:0009279">
    <property type="term" value="C:cell outer membrane"/>
    <property type="evidence" value="ECO:0007669"/>
    <property type="project" value="UniProtKB-SubCell"/>
</dbReference>
<evidence type="ECO:0000313" key="9">
    <source>
        <dbReference type="EMBL" id="RRD61221.1"/>
    </source>
</evidence>
<feature type="domain" description="SusD-like N-terminal" evidence="8">
    <location>
        <begin position="20"/>
        <end position="164"/>
    </location>
</feature>
<dbReference type="InterPro" id="IPR011990">
    <property type="entry name" value="TPR-like_helical_dom_sf"/>
</dbReference>
<dbReference type="Gene3D" id="1.25.40.390">
    <property type="match status" value="1"/>
</dbReference>
<dbReference type="Pfam" id="PF14322">
    <property type="entry name" value="SusD-like_3"/>
    <property type="match status" value="1"/>
</dbReference>
<evidence type="ECO:0000256" key="2">
    <source>
        <dbReference type="ARBA" id="ARBA00006275"/>
    </source>
</evidence>
<dbReference type="InterPro" id="IPR012944">
    <property type="entry name" value="SusD_RagB_dom"/>
</dbReference>
<organism evidence="9 10">
    <name type="scientific">Tannerella forsythia</name>
    <name type="common">Bacteroides forsythus</name>
    <dbReference type="NCBI Taxonomy" id="28112"/>
    <lineage>
        <taxon>Bacteria</taxon>
        <taxon>Pseudomonadati</taxon>
        <taxon>Bacteroidota</taxon>
        <taxon>Bacteroidia</taxon>
        <taxon>Bacteroidales</taxon>
        <taxon>Tannerellaceae</taxon>
        <taxon>Tannerella</taxon>
    </lineage>
</organism>
<gene>
    <name evidence="9" type="ORF">EII40_06325</name>
</gene>
<comment type="caution">
    <text evidence="9">The sequence shown here is derived from an EMBL/GenBank/DDBJ whole genome shotgun (WGS) entry which is preliminary data.</text>
</comment>
<proteinExistence type="inferred from homology"/>
<evidence type="ECO:0000256" key="6">
    <source>
        <dbReference type="SAM" id="SignalP"/>
    </source>
</evidence>
<dbReference type="OrthoDB" id="1031584at2"/>
<dbReference type="Proteomes" id="UP000278609">
    <property type="component" value="Unassembled WGS sequence"/>
</dbReference>
<comment type="subcellular location">
    <subcellularLocation>
        <location evidence="1">Cell outer membrane</location>
    </subcellularLocation>
</comment>
<dbReference type="InterPro" id="IPR033985">
    <property type="entry name" value="SusD-like_N"/>
</dbReference>
<evidence type="ECO:0000256" key="3">
    <source>
        <dbReference type="ARBA" id="ARBA00022729"/>
    </source>
</evidence>
<dbReference type="AlphaFoldDB" id="A0A3P1XRS7"/>
<comment type="similarity">
    <text evidence="2">Belongs to the SusD family.</text>
</comment>
<accession>A0A3P1XRS7</accession>
<dbReference type="PROSITE" id="PS51257">
    <property type="entry name" value="PROKAR_LIPOPROTEIN"/>
    <property type="match status" value="1"/>
</dbReference>
<evidence type="ECO:0000313" key="10">
    <source>
        <dbReference type="Proteomes" id="UP000278609"/>
    </source>
</evidence>
<dbReference type="SUPFAM" id="SSF48452">
    <property type="entry name" value="TPR-like"/>
    <property type="match status" value="1"/>
</dbReference>
<evidence type="ECO:0000256" key="5">
    <source>
        <dbReference type="ARBA" id="ARBA00023237"/>
    </source>
</evidence>